<gene>
    <name evidence="1" type="ORF">SISNIDRAFT_485086</name>
</gene>
<dbReference type="PANTHER" id="PTHR31285:SF0">
    <property type="entry name" value="NICOTINAMIDE MONONUCLEOTIDE ADENYLYLTRANSFERASE"/>
    <property type="match status" value="1"/>
</dbReference>
<proteinExistence type="predicted"/>
<organism evidence="1 2">
    <name type="scientific">Sistotremastrum niveocremeum HHB9708</name>
    <dbReference type="NCBI Taxonomy" id="1314777"/>
    <lineage>
        <taxon>Eukaryota</taxon>
        <taxon>Fungi</taxon>
        <taxon>Dikarya</taxon>
        <taxon>Basidiomycota</taxon>
        <taxon>Agaricomycotina</taxon>
        <taxon>Agaricomycetes</taxon>
        <taxon>Sistotremastrales</taxon>
        <taxon>Sistotremastraceae</taxon>
        <taxon>Sertulicium</taxon>
        <taxon>Sertulicium niveocremeum</taxon>
    </lineage>
</organism>
<accession>A0A164VHB7</accession>
<protein>
    <submittedName>
        <fullName evidence="1">Nucleotidylyl transferase</fullName>
    </submittedName>
</protein>
<name>A0A164VHB7_9AGAM</name>
<evidence type="ECO:0000313" key="1">
    <source>
        <dbReference type="EMBL" id="KZS94159.1"/>
    </source>
</evidence>
<dbReference type="GO" id="GO:0005737">
    <property type="term" value="C:cytoplasm"/>
    <property type="evidence" value="ECO:0007669"/>
    <property type="project" value="TreeGrafter"/>
</dbReference>
<sequence length="296" mass="32936">MSSPFASLIRRVQSSATTQTVEIAYATHDRWPLSRNPDDPIPSNRPLRISVLDSSFNPPTLAHFALATAPLPKHEGSEHTGHIEGYDGQMLLLSVRNADKSLKPGDATFVQRLDLMVRLAKAIESRPSTSPGGVAVACIDEPIFAQKAPKLNASLSERLKSFAISTSSHSIPSIQFDFLVGYDTLERLFAERYYASYDDMLKTLRIFLSPEEQNARIISAHRANADNDSLQKLSGIQEFLGTKRVLTIDIGQWESSLSSTEVRRLVGESDQRWTSMVPEGVKEYIQENRLYAVQDS</sequence>
<dbReference type="PANTHER" id="PTHR31285">
    <property type="entry name" value="NICOTINAMIDE MONONUCLEOTIDE ADENYLYLTRANSFERASE"/>
    <property type="match status" value="1"/>
</dbReference>
<dbReference type="GO" id="GO:0016887">
    <property type="term" value="F:ATP hydrolysis activity"/>
    <property type="evidence" value="ECO:0007669"/>
    <property type="project" value="TreeGrafter"/>
</dbReference>
<dbReference type="SUPFAM" id="SSF52374">
    <property type="entry name" value="Nucleotidylyl transferase"/>
    <property type="match status" value="1"/>
</dbReference>
<dbReference type="EMBL" id="KV419405">
    <property type="protein sequence ID" value="KZS94159.1"/>
    <property type="molecule type" value="Genomic_DNA"/>
</dbReference>
<evidence type="ECO:0000313" key="2">
    <source>
        <dbReference type="Proteomes" id="UP000076722"/>
    </source>
</evidence>
<reference evidence="1 2" key="1">
    <citation type="journal article" date="2016" name="Mol. Biol. Evol.">
        <title>Comparative Genomics of Early-Diverging Mushroom-Forming Fungi Provides Insights into the Origins of Lignocellulose Decay Capabilities.</title>
        <authorList>
            <person name="Nagy L.G."/>
            <person name="Riley R."/>
            <person name="Tritt A."/>
            <person name="Adam C."/>
            <person name="Daum C."/>
            <person name="Floudas D."/>
            <person name="Sun H."/>
            <person name="Yadav J.S."/>
            <person name="Pangilinan J."/>
            <person name="Larsson K.H."/>
            <person name="Matsuura K."/>
            <person name="Barry K."/>
            <person name="Labutti K."/>
            <person name="Kuo R."/>
            <person name="Ohm R.A."/>
            <person name="Bhattacharya S.S."/>
            <person name="Shirouzu T."/>
            <person name="Yoshinaga Y."/>
            <person name="Martin F.M."/>
            <person name="Grigoriev I.V."/>
            <person name="Hibbett D.S."/>
        </authorList>
    </citation>
    <scope>NUCLEOTIDE SEQUENCE [LARGE SCALE GENOMIC DNA]</scope>
    <source>
        <strain evidence="1 2">HHB9708</strain>
    </source>
</reference>
<dbReference type="Proteomes" id="UP000076722">
    <property type="component" value="Unassembled WGS sequence"/>
</dbReference>
<dbReference type="InterPro" id="IPR014729">
    <property type="entry name" value="Rossmann-like_a/b/a_fold"/>
</dbReference>
<keyword evidence="2" id="KW-1185">Reference proteome</keyword>
<dbReference type="Gene3D" id="3.40.50.620">
    <property type="entry name" value="HUPs"/>
    <property type="match status" value="1"/>
</dbReference>
<dbReference type="GO" id="GO:0005634">
    <property type="term" value="C:nucleus"/>
    <property type="evidence" value="ECO:0007669"/>
    <property type="project" value="TreeGrafter"/>
</dbReference>
<dbReference type="STRING" id="1314777.A0A164VHB7"/>
<keyword evidence="1" id="KW-0808">Transferase</keyword>
<dbReference type="AlphaFoldDB" id="A0A164VHB7"/>
<dbReference type="OrthoDB" id="5591297at2759"/>
<dbReference type="GO" id="GO:0000309">
    <property type="term" value="F:nicotinamide-nucleotide adenylyltransferase activity"/>
    <property type="evidence" value="ECO:0007669"/>
    <property type="project" value="TreeGrafter"/>
</dbReference>